<dbReference type="PATRIC" id="fig|1357398.3.peg.2280"/>
<dbReference type="HOGENOM" id="CLU_619198_0_0_0"/>
<accession>X7RX88</accession>
<dbReference type="OrthoDB" id="7068172at2"/>
<comment type="caution">
    <text evidence="1">The sequence shown here is derived from an EMBL/GenBank/DDBJ whole genome shotgun (WGS) entry which is preliminary data.</text>
</comment>
<dbReference type="AlphaFoldDB" id="X7RX88"/>
<gene>
    <name evidence="1" type="ORF">HMPREF2085_02318</name>
</gene>
<evidence type="ECO:0000313" key="1">
    <source>
        <dbReference type="EMBL" id="ETZ25297.1"/>
    </source>
</evidence>
<name>X7RX88_FUSNU</name>
<sequence length="441" mass="52718">MEEKRCLFCFLSSHYQKKIMKLSQLQEEKFEDILKRYSNKFISDLFIILKNPLCKKHENILYGQEIILNLKKKKNLRSSLKTFFKDLIDIYVLWISGEAYHAIENLNNIFNNSLSNEDIKFEIGKKLFFRGRKNINNILNKYDMFHIPYDKRYLVRNQRFSLSGFPLLYLSSSLFGVYLELDIENEYPREEYSFSSFYFNNDAKIYSLDNPFRIHYDNTKTFIKESSILENNLEKKLLKLILSSVCLFEKRFPHKLMEKKGINIFYEEYVLPQALTQVLKLNKYHGVFYPSTRIKNTLKDDLFDINNFNLAYFPEYKKKRHYDIDLFNNLNISVPINFSKEILTNIFDVPDIYSLGELFKRAIANAKNSDNTLIIKLSNLLSIYENLFDKYYLFLSEIDDVKYSENDKVKYKENLIFEILIIYNFLEKSLLDLLNKKGGKK</sequence>
<organism evidence="1">
    <name type="scientific">Fusobacterium nucleatum 13_3C</name>
    <dbReference type="NCBI Taxonomy" id="1357398"/>
    <lineage>
        <taxon>Bacteria</taxon>
        <taxon>Fusobacteriati</taxon>
        <taxon>Fusobacteriota</taxon>
        <taxon>Fusobacteriia</taxon>
        <taxon>Fusobacteriales</taxon>
        <taxon>Fusobacteriaceae</taxon>
        <taxon>Fusobacterium</taxon>
    </lineage>
</organism>
<protein>
    <recommendedName>
        <fullName evidence="2">RES domain-containing protein</fullName>
    </recommendedName>
</protein>
<reference evidence="1" key="1">
    <citation type="submission" date="2014-01" db="EMBL/GenBank/DDBJ databases">
        <title>The Genome Sequence of Fusobacterium nucleatum 13_3C.</title>
        <authorList>
            <consortium name="The Broad Institute Genomics Platform"/>
            <person name="Earl A."/>
            <person name="Allen-Vercoe E."/>
            <person name="Daigneault M."/>
            <person name="Young S.K."/>
            <person name="Zeng Q."/>
            <person name="Gargeya S."/>
            <person name="Fitzgerald M."/>
            <person name="Abouelleil A."/>
            <person name="Alvarado L."/>
            <person name="Chapman S.B."/>
            <person name="Gainer-Dewar J."/>
            <person name="Goldberg J."/>
            <person name="Griggs A."/>
            <person name="Gujja S."/>
            <person name="Hansen M."/>
            <person name="Howarth C."/>
            <person name="Imamovic A."/>
            <person name="Ireland A."/>
            <person name="Larimer J."/>
            <person name="McCowan C."/>
            <person name="Murphy C."/>
            <person name="Pearson M."/>
            <person name="Poon T.W."/>
            <person name="Priest M."/>
            <person name="Roberts A."/>
            <person name="Saif S."/>
            <person name="Shea T."/>
            <person name="Sykes S."/>
            <person name="Wortman J."/>
            <person name="Nusbaum C."/>
            <person name="Birren B."/>
        </authorList>
    </citation>
    <scope>NUCLEOTIDE SEQUENCE [LARGE SCALE GENOMIC DNA]</scope>
    <source>
        <strain evidence="1">13_3C</strain>
    </source>
</reference>
<proteinExistence type="predicted"/>
<dbReference type="EMBL" id="JAOZ01000016">
    <property type="protein sequence ID" value="ETZ25297.1"/>
    <property type="molecule type" value="Genomic_DNA"/>
</dbReference>
<evidence type="ECO:0008006" key="2">
    <source>
        <dbReference type="Google" id="ProtNLM"/>
    </source>
</evidence>